<keyword evidence="4 6" id="KW-1133">Transmembrane helix</keyword>
<dbReference type="PANTHER" id="PTHR31394">
    <property type="entry name" value="TRANSMEMBRANE PROTEIN 199"/>
    <property type="match status" value="1"/>
</dbReference>
<keyword evidence="3" id="KW-0256">Endoplasmic reticulum</keyword>
<keyword evidence="8" id="KW-1185">Reference proteome</keyword>
<comment type="caution">
    <text evidence="7">The sequence shown here is derived from an EMBL/GenBank/DDBJ whole genome shotgun (WGS) entry which is preliminary data.</text>
</comment>
<dbReference type="Proteomes" id="UP000612746">
    <property type="component" value="Unassembled WGS sequence"/>
</dbReference>
<organism evidence="7 8">
    <name type="scientific">Umbelopsis vinacea</name>
    <dbReference type="NCBI Taxonomy" id="44442"/>
    <lineage>
        <taxon>Eukaryota</taxon>
        <taxon>Fungi</taxon>
        <taxon>Fungi incertae sedis</taxon>
        <taxon>Mucoromycota</taxon>
        <taxon>Mucoromycotina</taxon>
        <taxon>Umbelopsidomycetes</taxon>
        <taxon>Umbelopsidales</taxon>
        <taxon>Umbelopsidaceae</taxon>
        <taxon>Umbelopsis</taxon>
    </lineage>
</organism>
<gene>
    <name evidence="7" type="ORF">INT44_008094</name>
</gene>
<dbReference type="AlphaFoldDB" id="A0A8H7PNY8"/>
<protein>
    <recommendedName>
        <fullName evidence="9">Endoplasmic reticulum-based factor for assembly of V-ATPase</fullName>
    </recommendedName>
</protein>
<dbReference type="EMBL" id="JAEPRA010000012">
    <property type="protein sequence ID" value="KAG2177582.1"/>
    <property type="molecule type" value="Genomic_DNA"/>
</dbReference>
<feature type="transmembrane region" description="Helical" evidence="6">
    <location>
        <begin position="182"/>
        <end position="210"/>
    </location>
</feature>
<evidence type="ECO:0000256" key="1">
    <source>
        <dbReference type="ARBA" id="ARBA00004477"/>
    </source>
</evidence>
<keyword evidence="2 6" id="KW-0812">Transmembrane</keyword>
<evidence type="ECO:0000313" key="7">
    <source>
        <dbReference type="EMBL" id="KAG2177582.1"/>
    </source>
</evidence>
<proteinExistence type="predicted"/>
<dbReference type="OrthoDB" id="19981at2759"/>
<dbReference type="PANTHER" id="PTHR31394:SF1">
    <property type="entry name" value="TRANSMEMBRANE PROTEIN 199"/>
    <property type="match status" value="1"/>
</dbReference>
<dbReference type="InterPro" id="IPR021013">
    <property type="entry name" value="ATPase_Vma12"/>
</dbReference>
<dbReference type="GO" id="GO:0070072">
    <property type="term" value="P:vacuolar proton-transporting V-type ATPase complex assembly"/>
    <property type="evidence" value="ECO:0007669"/>
    <property type="project" value="InterPro"/>
</dbReference>
<reference evidence="7" key="1">
    <citation type="submission" date="2020-12" db="EMBL/GenBank/DDBJ databases">
        <title>Metabolic potential, ecology and presence of endohyphal bacteria is reflected in genomic diversity of Mucoromycotina.</title>
        <authorList>
            <person name="Muszewska A."/>
            <person name="Okrasinska A."/>
            <person name="Steczkiewicz K."/>
            <person name="Drgas O."/>
            <person name="Orlowska M."/>
            <person name="Perlinska-Lenart U."/>
            <person name="Aleksandrzak-Piekarczyk T."/>
            <person name="Szatraj K."/>
            <person name="Zielenkiewicz U."/>
            <person name="Pilsyk S."/>
            <person name="Malc E."/>
            <person name="Mieczkowski P."/>
            <person name="Kruszewska J.S."/>
            <person name="Biernat P."/>
            <person name="Pawlowska J."/>
        </authorList>
    </citation>
    <scope>NUCLEOTIDE SEQUENCE</scope>
    <source>
        <strain evidence="7">WA0000051536</strain>
    </source>
</reference>
<accession>A0A8H7PNY8</accession>
<evidence type="ECO:0000256" key="3">
    <source>
        <dbReference type="ARBA" id="ARBA00022824"/>
    </source>
</evidence>
<evidence type="ECO:0000256" key="2">
    <source>
        <dbReference type="ARBA" id="ARBA00022692"/>
    </source>
</evidence>
<evidence type="ECO:0000313" key="8">
    <source>
        <dbReference type="Proteomes" id="UP000612746"/>
    </source>
</evidence>
<feature type="transmembrane region" description="Helical" evidence="6">
    <location>
        <begin position="152"/>
        <end position="170"/>
    </location>
</feature>
<evidence type="ECO:0000256" key="5">
    <source>
        <dbReference type="ARBA" id="ARBA00023136"/>
    </source>
</evidence>
<evidence type="ECO:0008006" key="9">
    <source>
        <dbReference type="Google" id="ProtNLM"/>
    </source>
</evidence>
<evidence type="ECO:0000256" key="4">
    <source>
        <dbReference type="ARBA" id="ARBA00022989"/>
    </source>
</evidence>
<evidence type="ECO:0000256" key="6">
    <source>
        <dbReference type="SAM" id="Phobius"/>
    </source>
</evidence>
<name>A0A8H7PNY8_9FUNG</name>
<sequence>MTEITVTPIIRDAINQAIEVPECDETLLKSIQTLSEAESIPLDVLVNVSKLLVAEHSNSLAMDEDRQDTTNISPVQPTQYYLHELMKGSSIYKAPLKRPSRNPELQARLDRIAADNQNKEYAQMVKSVVGSEKEKLTFKIPHDEMQEIRGHVTAIINVLFSIVACFGAFYKMSSVVTSDMGIRVLLSLFGAIIVGIAEVTLYMSYLRVALNTPDKPKKKKIKAKTKTR</sequence>
<comment type="subcellular location">
    <subcellularLocation>
        <location evidence="1">Endoplasmic reticulum membrane</location>
        <topology evidence="1">Multi-pass membrane protein</topology>
    </subcellularLocation>
</comment>
<dbReference type="GO" id="GO:0005789">
    <property type="term" value="C:endoplasmic reticulum membrane"/>
    <property type="evidence" value="ECO:0007669"/>
    <property type="project" value="UniProtKB-SubCell"/>
</dbReference>
<keyword evidence="5 6" id="KW-0472">Membrane</keyword>
<dbReference type="Pfam" id="PF11712">
    <property type="entry name" value="Vma12"/>
    <property type="match status" value="1"/>
</dbReference>